<comment type="subcellular location">
    <subcellularLocation>
        <location evidence="2">Cytoplasm</location>
    </subcellularLocation>
</comment>
<dbReference type="InterPro" id="IPR004383">
    <property type="entry name" value="rRNA_lsu_MTrfase_RlmN/Cfr"/>
</dbReference>
<dbReference type="GO" id="GO:0046872">
    <property type="term" value="F:metal ion binding"/>
    <property type="evidence" value="ECO:0007669"/>
    <property type="project" value="UniProtKB-KW"/>
</dbReference>
<keyword evidence="5 12" id="KW-0489">Methyltransferase</keyword>
<dbReference type="SUPFAM" id="SSF102114">
    <property type="entry name" value="Radical SAM enzymes"/>
    <property type="match status" value="1"/>
</dbReference>
<dbReference type="Proteomes" id="UP001162001">
    <property type="component" value="Segment"/>
</dbReference>
<keyword evidence="4" id="KW-0963">Cytoplasm</keyword>
<keyword evidence="7" id="KW-0949">S-adenosyl-L-methionine</keyword>
<comment type="cofactor">
    <cofactor evidence="1">
        <name>[4Fe-4S] cluster</name>
        <dbReference type="ChEBI" id="CHEBI:49883"/>
    </cofactor>
</comment>
<keyword evidence="9" id="KW-0408">Iron</keyword>
<evidence type="ECO:0000256" key="1">
    <source>
        <dbReference type="ARBA" id="ARBA00001966"/>
    </source>
</evidence>
<evidence type="ECO:0000256" key="2">
    <source>
        <dbReference type="ARBA" id="ARBA00004496"/>
    </source>
</evidence>
<dbReference type="EMBL" id="MT418680">
    <property type="protein sequence ID" value="QKF94590.1"/>
    <property type="molecule type" value="Genomic_DNA"/>
</dbReference>
<evidence type="ECO:0000256" key="10">
    <source>
        <dbReference type="ARBA" id="ARBA00023014"/>
    </source>
</evidence>
<dbReference type="InterPro" id="IPR040072">
    <property type="entry name" value="Methyltransferase_A"/>
</dbReference>
<evidence type="ECO:0000256" key="8">
    <source>
        <dbReference type="ARBA" id="ARBA00022723"/>
    </source>
</evidence>
<evidence type="ECO:0000256" key="7">
    <source>
        <dbReference type="ARBA" id="ARBA00022691"/>
    </source>
</evidence>
<keyword evidence="10" id="KW-0411">Iron-sulfur</keyword>
<evidence type="ECO:0000256" key="6">
    <source>
        <dbReference type="ARBA" id="ARBA00022679"/>
    </source>
</evidence>
<reference evidence="12 13" key="1">
    <citation type="submission" date="2020-04" db="EMBL/GenBank/DDBJ databases">
        <title>Advantages and limits of metagenomic assembly and binning of a giant virus.</title>
        <authorList>
            <person name="Schulz F."/>
            <person name="Andreani J."/>
            <person name="Francis R."/>
            <person name="Boudjemaa H."/>
            <person name="Bou Khalil J.Y."/>
            <person name="Lee J."/>
            <person name="La Scola B."/>
            <person name="Woyke T."/>
        </authorList>
    </citation>
    <scope>NUCLEOTIDE SEQUENCE [LARGE SCALE GENOMIC DNA]</scope>
    <source>
        <strain evidence="12 13">FV1/VV64</strain>
    </source>
</reference>
<dbReference type="InterPro" id="IPR007197">
    <property type="entry name" value="rSAM"/>
</dbReference>
<evidence type="ECO:0000313" key="12">
    <source>
        <dbReference type="EMBL" id="QKF94590.1"/>
    </source>
</evidence>
<evidence type="ECO:0000256" key="4">
    <source>
        <dbReference type="ARBA" id="ARBA00022490"/>
    </source>
</evidence>
<keyword evidence="13" id="KW-1185">Reference proteome</keyword>
<dbReference type="CDD" id="cd01335">
    <property type="entry name" value="Radical_SAM"/>
    <property type="match status" value="1"/>
</dbReference>
<dbReference type="Gene3D" id="3.20.20.70">
    <property type="entry name" value="Aldolase class I"/>
    <property type="match status" value="1"/>
</dbReference>
<dbReference type="PANTHER" id="PTHR30544">
    <property type="entry name" value="23S RRNA METHYLTRANSFERASE"/>
    <property type="match status" value="1"/>
</dbReference>
<dbReference type="GO" id="GO:0030488">
    <property type="term" value="P:tRNA methylation"/>
    <property type="evidence" value="ECO:0007669"/>
    <property type="project" value="TreeGrafter"/>
</dbReference>
<dbReference type="PANTHER" id="PTHR30544:SF5">
    <property type="entry name" value="RADICAL SAM CORE DOMAIN-CONTAINING PROTEIN"/>
    <property type="match status" value="1"/>
</dbReference>
<evidence type="ECO:0000256" key="3">
    <source>
        <dbReference type="ARBA" id="ARBA00022485"/>
    </source>
</evidence>
<dbReference type="PIRSF" id="PIRSF006004">
    <property type="entry name" value="CHP00048"/>
    <property type="match status" value="1"/>
</dbReference>
<organism evidence="12 13">
    <name type="scientific">Fadolivirus FV1/VV64</name>
    <dbReference type="NCBI Taxonomy" id="3070911"/>
    <lineage>
        <taxon>Viruses</taxon>
        <taxon>Varidnaviria</taxon>
        <taxon>Bamfordvirae</taxon>
        <taxon>Nucleocytoviricota</taxon>
        <taxon>Megaviricetes</taxon>
        <taxon>Imitervirales</taxon>
        <taxon>Mimiviridae</taxon>
        <taxon>Klosneuvirinae</taxon>
        <taxon>Fadolivirus</taxon>
        <taxon>Fadolivirus algeromassiliense</taxon>
    </lineage>
</organism>
<proteinExistence type="predicted"/>
<keyword evidence="3" id="KW-0004">4Fe-4S</keyword>
<evidence type="ECO:0000259" key="11">
    <source>
        <dbReference type="PROSITE" id="PS51918"/>
    </source>
</evidence>
<dbReference type="InterPro" id="IPR013785">
    <property type="entry name" value="Aldolase_TIM"/>
</dbReference>
<evidence type="ECO:0000256" key="9">
    <source>
        <dbReference type="ARBA" id="ARBA00023004"/>
    </source>
</evidence>
<dbReference type="GO" id="GO:0051539">
    <property type="term" value="F:4 iron, 4 sulfur cluster binding"/>
    <property type="evidence" value="ECO:0007669"/>
    <property type="project" value="UniProtKB-KW"/>
</dbReference>
<protein>
    <submittedName>
        <fullName evidence="12">Ribosomal RNA large subunit methyltransferase RlmN/cfr</fullName>
    </submittedName>
</protein>
<evidence type="ECO:0000313" key="13">
    <source>
        <dbReference type="Proteomes" id="UP001162001"/>
    </source>
</evidence>
<gene>
    <name evidence="12" type="ORF">Fadolivirus_1_1132</name>
</gene>
<evidence type="ECO:0000256" key="5">
    <source>
        <dbReference type="ARBA" id="ARBA00022603"/>
    </source>
</evidence>
<keyword evidence="8" id="KW-0479">Metal-binding</keyword>
<dbReference type="GO" id="GO:0070475">
    <property type="term" value="P:rRNA base methylation"/>
    <property type="evidence" value="ECO:0007669"/>
    <property type="project" value="TreeGrafter"/>
</dbReference>
<accession>A0A7D3UTU6</accession>
<name>A0A7D3UTU6_9VIRU</name>
<dbReference type="GO" id="GO:0008173">
    <property type="term" value="F:RNA methyltransferase activity"/>
    <property type="evidence" value="ECO:0007669"/>
    <property type="project" value="InterPro"/>
</dbReference>
<dbReference type="SFLD" id="SFLDS00029">
    <property type="entry name" value="Radical_SAM"/>
    <property type="match status" value="1"/>
</dbReference>
<feature type="domain" description="Radical SAM core" evidence="11">
    <location>
        <begin position="35"/>
        <end position="277"/>
    </location>
</feature>
<dbReference type="InterPro" id="IPR058240">
    <property type="entry name" value="rSAM_sf"/>
</dbReference>
<sequence length="307" mass="35740">MSNLIKSIVSKVDGSVNWIIPHRTSYLEARYVRRKPEYISAYLSSHNGCKMGCKFCWLTATKQQDFNHATQYDYNTQLIQILDHAKKIDKSDSKDVRVNINLMARGEPLANKVIINKYPEFYDSLNSIVKDYGYKETKINISTIMPYTIADRDLTDIFSDKPVNLYYSLYSINPSFREKWIPNAISWKLALSKLVNFQEKTNNPIAFHFALIENQNDNIDDIKKMTDEISKFEFSKTKFNIVRFNPHPSLNYKESSDEKIYEIYEILKSIALDNSINTNKTRIVPRADPIVRASCGMFITNNEYEDL</sequence>
<keyword evidence="6" id="KW-0808">Transferase</keyword>
<dbReference type="PROSITE" id="PS51918">
    <property type="entry name" value="RADICAL_SAM"/>
    <property type="match status" value="1"/>
</dbReference>